<dbReference type="Gene3D" id="3.10.450.50">
    <property type="match status" value="1"/>
</dbReference>
<dbReference type="Proteomes" id="UP000007150">
    <property type="component" value="Chromosome 2"/>
</dbReference>
<evidence type="ECO:0000313" key="3">
    <source>
        <dbReference type="Proteomes" id="UP000007150"/>
    </source>
</evidence>
<organism evidence="2 3">
    <name type="scientific">Sphingobium chlorophenolicum L-1</name>
    <dbReference type="NCBI Taxonomy" id="690566"/>
    <lineage>
        <taxon>Bacteria</taxon>
        <taxon>Pseudomonadati</taxon>
        <taxon>Pseudomonadota</taxon>
        <taxon>Alphaproteobacteria</taxon>
        <taxon>Sphingomonadales</taxon>
        <taxon>Sphingomonadaceae</taxon>
        <taxon>Sphingobium</taxon>
    </lineage>
</organism>
<dbReference type="PANTHER" id="PTHR41252">
    <property type="entry name" value="BLR2505 PROTEIN"/>
    <property type="match status" value="1"/>
</dbReference>
<keyword evidence="3" id="KW-1185">Reference proteome</keyword>
<protein>
    <recommendedName>
        <fullName evidence="1">SnoaL-like domain-containing protein</fullName>
    </recommendedName>
</protein>
<dbReference type="SUPFAM" id="SSF54427">
    <property type="entry name" value="NTF2-like"/>
    <property type="match status" value="1"/>
</dbReference>
<dbReference type="Pfam" id="PF12680">
    <property type="entry name" value="SnoaL_2"/>
    <property type="match status" value="1"/>
</dbReference>
<evidence type="ECO:0000313" key="2">
    <source>
        <dbReference type="EMBL" id="AEG50897.1"/>
    </source>
</evidence>
<dbReference type="AlphaFoldDB" id="F6F385"/>
<proteinExistence type="predicted"/>
<dbReference type="HOGENOM" id="CLU_1804937_0_0_5"/>
<feature type="domain" description="SnoaL-like" evidence="1">
    <location>
        <begin position="17"/>
        <end position="128"/>
    </location>
</feature>
<gene>
    <name evidence="2" type="ORF">Sphch_3294</name>
</gene>
<evidence type="ECO:0000259" key="1">
    <source>
        <dbReference type="Pfam" id="PF12680"/>
    </source>
</evidence>
<dbReference type="RefSeq" id="WP_013849127.1">
    <property type="nucleotide sequence ID" value="NC_015594.1"/>
</dbReference>
<dbReference type="InterPro" id="IPR037401">
    <property type="entry name" value="SnoaL-like"/>
</dbReference>
<dbReference type="InterPro" id="IPR032710">
    <property type="entry name" value="NTF2-like_dom_sf"/>
</dbReference>
<dbReference type="PANTHER" id="PTHR41252:SF1">
    <property type="entry name" value="BLR2505 PROTEIN"/>
    <property type="match status" value="1"/>
</dbReference>
<dbReference type="KEGG" id="sch:Sphch_3294"/>
<sequence length="144" mass="16169">MQTISTKLSPDAAKTLVRDWWTALGKYDEDKFLALLDENVVWEVKFVGHWLPNNGVTRGKAMAATNCIGLYGEMYDVARTSFNITNMVSDGDTVVIEFFIDGYTSAGARYDKVEYVSIVQLKDGKVTQVREYMDALKAKEAHSL</sequence>
<reference evidence="2 3" key="1">
    <citation type="submission" date="2011-05" db="EMBL/GenBank/DDBJ databases">
        <title>Complete sequence of chromosome 2 of Sphingobium chlorophenolicum L-1.</title>
        <authorList>
            <consortium name="US DOE Joint Genome Institute"/>
            <person name="Lucas S."/>
            <person name="Han J."/>
            <person name="Lapidus A."/>
            <person name="Cheng J.-F."/>
            <person name="Goodwin L."/>
            <person name="Pitluck S."/>
            <person name="Peters L."/>
            <person name="Daligault H."/>
            <person name="Han C."/>
            <person name="Tapia R."/>
            <person name="Land M."/>
            <person name="Hauser L."/>
            <person name="Kyrpides N."/>
            <person name="Ivanova N."/>
            <person name="Pagani I."/>
            <person name="Turner P."/>
            <person name="Copley S."/>
            <person name="Woyke T."/>
        </authorList>
    </citation>
    <scope>NUCLEOTIDE SEQUENCE [LARGE SCALE GENOMIC DNA]</scope>
    <source>
        <strain evidence="2 3">L-1</strain>
    </source>
</reference>
<name>F6F385_SPHCR</name>
<dbReference type="EMBL" id="CP002799">
    <property type="protein sequence ID" value="AEG50897.1"/>
    <property type="molecule type" value="Genomic_DNA"/>
</dbReference>
<accession>F6F385</accession>